<evidence type="ECO:0000256" key="6">
    <source>
        <dbReference type="SAM" id="MobiDB-lite"/>
    </source>
</evidence>
<accession>A0A484AY51</accession>
<dbReference type="SUPFAM" id="SSF57997">
    <property type="entry name" value="Tropomyosin"/>
    <property type="match status" value="1"/>
</dbReference>
<evidence type="ECO:0000313" key="8">
    <source>
        <dbReference type="Proteomes" id="UP000295192"/>
    </source>
</evidence>
<evidence type="ECO:0000256" key="5">
    <source>
        <dbReference type="SAM" id="Coils"/>
    </source>
</evidence>
<evidence type="ECO:0000256" key="1">
    <source>
        <dbReference type="ARBA" id="ARBA00004114"/>
    </source>
</evidence>
<keyword evidence="3" id="KW-0206">Cytoskeleton</keyword>
<feature type="coiled-coil region" evidence="5">
    <location>
        <begin position="509"/>
        <end position="729"/>
    </location>
</feature>
<keyword evidence="2" id="KW-0963">Cytoplasm</keyword>
<name>A0A484AY51_DRONA</name>
<comment type="similarity">
    <text evidence="4">Belongs to the CEP135/TSGA10 family.</text>
</comment>
<dbReference type="OMA" id="QGRENTM"/>
<dbReference type="PANTHER" id="PTHR20544:SF0">
    <property type="entry name" value="NUCLEOPROTEIN TPR_MLP1 DOMAIN-CONTAINING PROTEIN"/>
    <property type="match status" value="1"/>
</dbReference>
<proteinExistence type="inferred from homology"/>
<feature type="coiled-coil region" evidence="5">
    <location>
        <begin position="255"/>
        <end position="412"/>
    </location>
</feature>
<organism evidence="7 8">
    <name type="scientific">Drosophila navojoa</name>
    <name type="common">Fruit fly</name>
    <dbReference type="NCBI Taxonomy" id="7232"/>
    <lineage>
        <taxon>Eukaryota</taxon>
        <taxon>Metazoa</taxon>
        <taxon>Ecdysozoa</taxon>
        <taxon>Arthropoda</taxon>
        <taxon>Hexapoda</taxon>
        <taxon>Insecta</taxon>
        <taxon>Pterygota</taxon>
        <taxon>Neoptera</taxon>
        <taxon>Endopterygota</taxon>
        <taxon>Diptera</taxon>
        <taxon>Brachycera</taxon>
        <taxon>Muscomorpha</taxon>
        <taxon>Ephydroidea</taxon>
        <taxon>Drosophilidae</taxon>
        <taxon>Drosophila</taxon>
    </lineage>
</organism>
<reference evidence="7 8" key="1">
    <citation type="journal article" date="2019" name="J. Hered.">
        <title>An Improved Genome Assembly for Drosophila navojoa, the Basal Species in the mojavensis Cluster.</title>
        <authorList>
            <person name="Vanderlinde T."/>
            <person name="Dupim E.G."/>
            <person name="Nazario-Yepiz N.O."/>
            <person name="Carvalho A.B."/>
        </authorList>
    </citation>
    <scope>NUCLEOTIDE SEQUENCE [LARGE SCALE GENOMIC DNA]</scope>
    <source>
        <strain evidence="7">Navoj_Jal97</strain>
        <tissue evidence="7">Whole organism</tissue>
    </source>
</reference>
<feature type="compositionally biased region" description="Low complexity" evidence="6">
    <location>
        <begin position="488"/>
        <end position="499"/>
    </location>
</feature>
<gene>
    <name evidence="7" type="ORF">AWZ03_013083</name>
</gene>
<feature type="region of interest" description="Disordered" evidence="6">
    <location>
        <begin position="481"/>
        <end position="500"/>
    </location>
</feature>
<dbReference type="OrthoDB" id="10254663at2759"/>
<evidence type="ECO:0000256" key="4">
    <source>
        <dbReference type="ARBA" id="ARBA00038123"/>
    </source>
</evidence>
<dbReference type="Proteomes" id="UP000295192">
    <property type="component" value="Unassembled WGS sequence"/>
</dbReference>
<dbReference type="InterPro" id="IPR051877">
    <property type="entry name" value="Centriole_BasalBody_StrucProt"/>
</dbReference>
<comment type="caution">
    <text evidence="7">The sequence shown here is derived from an EMBL/GenBank/DDBJ whole genome shotgun (WGS) entry which is preliminary data.</text>
</comment>
<comment type="subcellular location">
    <subcellularLocation>
        <location evidence="1">Cytoplasm</location>
        <location evidence="1">Cytoskeleton</location>
        <location evidence="1">Microtubule organizing center</location>
        <location evidence="1">Centrosome</location>
        <location evidence="1">Centriole</location>
    </subcellularLocation>
</comment>
<dbReference type="GO" id="GO:0005814">
    <property type="term" value="C:centriole"/>
    <property type="evidence" value="ECO:0007669"/>
    <property type="project" value="UniProtKB-SubCell"/>
</dbReference>
<dbReference type="Gene3D" id="1.10.287.2610">
    <property type="match status" value="1"/>
</dbReference>
<dbReference type="AlphaFoldDB" id="A0A484AY51"/>
<evidence type="ECO:0008006" key="9">
    <source>
        <dbReference type="Google" id="ProtNLM"/>
    </source>
</evidence>
<keyword evidence="5" id="KW-0175">Coiled coil</keyword>
<protein>
    <recommendedName>
        <fullName evidence="9">Centrosomal protein of 135 kDa</fullName>
    </recommendedName>
</protein>
<dbReference type="EMBL" id="LSRL02000551">
    <property type="protein sequence ID" value="TDG40495.1"/>
    <property type="molecule type" value="Genomic_DNA"/>
</dbReference>
<evidence type="ECO:0000256" key="2">
    <source>
        <dbReference type="ARBA" id="ARBA00022490"/>
    </source>
</evidence>
<keyword evidence="8" id="KW-1185">Reference proteome</keyword>
<evidence type="ECO:0000256" key="3">
    <source>
        <dbReference type="ARBA" id="ARBA00023212"/>
    </source>
</evidence>
<evidence type="ECO:0000313" key="7">
    <source>
        <dbReference type="EMBL" id="TDG40495.1"/>
    </source>
</evidence>
<dbReference type="STRING" id="7232.A0A484AY51"/>
<dbReference type="PANTHER" id="PTHR20544">
    <property type="entry name" value="CENTROSOMAL PROTEIN CEP135"/>
    <property type="match status" value="1"/>
</dbReference>
<sequence length="731" mass="84364">MTEWDFKELRAKLDVMGFTQTLPVLAIPLVGAIFGDLVKTTECLRDTKKQVVELLEEKACWELGVEPYKCDNTRLLAECNELHLKILEEREGYELRLCEAERRIRNLQTDSDHLQSHNAQLQAQLDTFLSKQIINASSGKRTPTEVKKRKPFITTVRSGEVLPPSNATATIPSLKCTKCNAGVIQRCAVSSKEGVTAPSEEVTRLENELASAGEQLEFFKRKVESRNREIRRLNGLLSGGRPPAVLAKECCYKEVGALSEDIDLLQREKTELMTQVSEYQDKMHDAMQRALRLEEEKQRLQTNLCELKEAALQVEDQANSEIDAKEAELRQLQIELEKLQKRNDKRSKGRQAAGYDKSTLHDDKHMLNEKINVLTRREEELQIVIEKLKKKLHKVESKMSATQKELQEQVQQNSVTLDEEKIRLKSERDFFQKEYLRLMGKSGSDSEIAFLHAQIKSKDEELHVLRSELCMLSTAKLQLSPRKSENISPPTVSSTYSPSNRSDCVQAAIARVERERDCARVELERMRCERDTLREKQLSSVQLHAEELQTLRVRNEDLQNRIRQLEREYREVNSARIPTETQNALLKEDVAELKKRLSELQTDTENLRRENGQITLINEQNERIIAEYRSKLMLAERQVHKADVRVSTLDSSRESNRNEANQLRTEMASLRQTYITLEHEKDSLVNQLDNKTEKLFKLEVELKDCKDKRNALEQTVRELESKVKSSSKTDN</sequence>
<dbReference type="Gene3D" id="1.10.287.1490">
    <property type="match status" value="1"/>
</dbReference>